<dbReference type="PANTHER" id="PTHR43685">
    <property type="entry name" value="GLYCOSYLTRANSFERASE"/>
    <property type="match status" value="1"/>
</dbReference>
<evidence type="ECO:0000259" key="1">
    <source>
        <dbReference type="Pfam" id="PF10111"/>
    </source>
</evidence>
<dbReference type="CDD" id="cd00761">
    <property type="entry name" value="Glyco_tranf_GTA_type"/>
    <property type="match status" value="1"/>
</dbReference>
<dbReference type="EMBL" id="JACJQU010000001">
    <property type="protein sequence ID" value="MBD2291991.1"/>
    <property type="molecule type" value="Genomic_DNA"/>
</dbReference>
<protein>
    <submittedName>
        <fullName evidence="2">Glycosyltransferase</fullName>
    </submittedName>
</protein>
<dbReference type="AlphaFoldDB" id="A0A926WCA6"/>
<dbReference type="Proteomes" id="UP000662185">
    <property type="component" value="Unassembled WGS sequence"/>
</dbReference>
<comment type="caution">
    <text evidence="2">The sequence shown here is derived from an EMBL/GenBank/DDBJ whole genome shotgun (WGS) entry which is preliminary data.</text>
</comment>
<keyword evidence="3" id="KW-1185">Reference proteome</keyword>
<organism evidence="2 3">
    <name type="scientific">Anabaena sphaerica FACHB-251</name>
    <dbReference type="NCBI Taxonomy" id="2692883"/>
    <lineage>
        <taxon>Bacteria</taxon>
        <taxon>Bacillati</taxon>
        <taxon>Cyanobacteriota</taxon>
        <taxon>Cyanophyceae</taxon>
        <taxon>Nostocales</taxon>
        <taxon>Nostocaceae</taxon>
        <taxon>Anabaena</taxon>
    </lineage>
</organism>
<accession>A0A926WCA6</accession>
<proteinExistence type="predicted"/>
<dbReference type="InterPro" id="IPR029044">
    <property type="entry name" value="Nucleotide-diphossugar_trans"/>
</dbReference>
<dbReference type="PANTHER" id="PTHR43685:SF2">
    <property type="entry name" value="GLYCOSYLTRANSFERASE 2-LIKE DOMAIN-CONTAINING PROTEIN"/>
    <property type="match status" value="1"/>
</dbReference>
<dbReference type="InterPro" id="IPR050834">
    <property type="entry name" value="Glycosyltransf_2"/>
</dbReference>
<dbReference type="Gene3D" id="3.90.550.10">
    <property type="entry name" value="Spore Coat Polysaccharide Biosynthesis Protein SpsA, Chain A"/>
    <property type="match status" value="1"/>
</dbReference>
<reference evidence="3" key="1">
    <citation type="journal article" date="2020" name="ISME J.">
        <title>Comparative genomics reveals insights into cyanobacterial evolution and habitat adaptation.</title>
        <authorList>
            <person name="Chen M.Y."/>
            <person name="Teng W.K."/>
            <person name="Zhao L."/>
            <person name="Hu C.X."/>
            <person name="Zhou Y.K."/>
            <person name="Han B.P."/>
            <person name="Song L.R."/>
            <person name="Shu W.S."/>
        </authorList>
    </citation>
    <scope>NUCLEOTIDE SEQUENCE [LARGE SCALE GENOMIC DNA]</scope>
    <source>
        <strain evidence="3">FACHB-251</strain>
    </source>
</reference>
<feature type="domain" description="Glycosyltransferase 2-like prokaryotic type" evidence="1">
    <location>
        <begin position="3"/>
        <end position="251"/>
    </location>
</feature>
<sequence length="323" mass="36593">MISVVIPVYNGEKTIEETIISVINQTFTDFEILVINDGSNDATLDVVKQIKDSRVKLFSYPNAGQIVSRNRGLELATGKYISFIDADDIWTYDKLEAQFKALQNKPEAAVAYSWTNYIDESSQFLRSGLHITVNGDALAKLLLTNFLENGSNGLFLTPALRDLGGFDFDKDIEGSEDWDLYLRLAAKYPFVCVSAPQILYRVSTNSFSTNINKMEKSGLKVIKKAFEKAPKDLQHLKNQSLANLYMYLTLKSLEGYPKPQQSLLALKLLGQTLKYQPSIAWNRRRLTSIAILKSLVGIFLPGQKAQEFWNYIKKFQQKKVISY</sequence>
<evidence type="ECO:0000313" key="3">
    <source>
        <dbReference type="Proteomes" id="UP000662185"/>
    </source>
</evidence>
<name>A0A926WCA6_9NOST</name>
<gene>
    <name evidence="2" type="ORF">H6G06_00475</name>
</gene>
<dbReference type="InterPro" id="IPR019290">
    <property type="entry name" value="GlycosylTrfase-like_prok"/>
</dbReference>
<evidence type="ECO:0000313" key="2">
    <source>
        <dbReference type="EMBL" id="MBD2291991.1"/>
    </source>
</evidence>
<dbReference type="SUPFAM" id="SSF53448">
    <property type="entry name" value="Nucleotide-diphospho-sugar transferases"/>
    <property type="match status" value="1"/>
</dbReference>
<dbReference type="Pfam" id="PF10111">
    <property type="entry name" value="Glyco_tranf_2_2"/>
    <property type="match status" value="1"/>
</dbReference>
<dbReference type="RefSeq" id="WP_190556022.1">
    <property type="nucleotide sequence ID" value="NZ_JACJQU010000001.1"/>
</dbReference>